<evidence type="ECO:0000256" key="6">
    <source>
        <dbReference type="ARBA" id="ARBA00023315"/>
    </source>
</evidence>
<dbReference type="Proteomes" id="UP000440578">
    <property type="component" value="Unassembled WGS sequence"/>
</dbReference>
<comment type="caution">
    <text evidence="11">The sequence shown here is derived from an EMBL/GenBank/DDBJ whole genome shotgun (WGS) entry which is preliminary data.</text>
</comment>
<comment type="cofactor">
    <cofactor evidence="1 8">
        <name>pyridoxal 5'-phosphate</name>
        <dbReference type="ChEBI" id="CHEBI:597326"/>
    </cofactor>
</comment>
<dbReference type="GO" id="GO:0030170">
    <property type="term" value="F:pyridoxal phosphate binding"/>
    <property type="evidence" value="ECO:0007669"/>
    <property type="project" value="InterPro"/>
</dbReference>
<comment type="similarity">
    <text evidence="2 8">Belongs to the class-II pyridoxal-phosphate-dependent aminotransferase family.</text>
</comment>
<feature type="domain" description="Aminotransferase class I/classII large" evidence="10">
    <location>
        <begin position="92"/>
        <end position="160"/>
    </location>
</feature>
<dbReference type="InterPro" id="IPR050087">
    <property type="entry name" value="AON_synthase_class-II"/>
</dbReference>
<dbReference type="PANTHER" id="PTHR13693:SF3">
    <property type="entry name" value="LD36009P"/>
    <property type="match status" value="1"/>
</dbReference>
<dbReference type="GO" id="GO:0004758">
    <property type="term" value="F:serine C-palmitoyltransferase activity"/>
    <property type="evidence" value="ECO:0007669"/>
    <property type="project" value="UniProtKB-EC"/>
</dbReference>
<comment type="catalytic activity">
    <reaction evidence="7">
        <text>L-serine + hexadecanoyl-CoA + H(+) = 3-oxosphinganine + CO2 + CoA</text>
        <dbReference type="Rhea" id="RHEA:14761"/>
        <dbReference type="ChEBI" id="CHEBI:15378"/>
        <dbReference type="ChEBI" id="CHEBI:16526"/>
        <dbReference type="ChEBI" id="CHEBI:33384"/>
        <dbReference type="ChEBI" id="CHEBI:57287"/>
        <dbReference type="ChEBI" id="CHEBI:57379"/>
        <dbReference type="ChEBI" id="CHEBI:58299"/>
        <dbReference type="EC" id="2.3.1.50"/>
    </reaction>
</comment>
<proteinExistence type="inferred from homology"/>
<name>A0A6A4WSJ4_AMPAM</name>
<dbReference type="InterPro" id="IPR015422">
    <property type="entry name" value="PyrdxlP-dep_Trfase_small"/>
</dbReference>
<dbReference type="InterPro" id="IPR004839">
    <property type="entry name" value="Aminotransferase_I/II_large"/>
</dbReference>
<evidence type="ECO:0000256" key="4">
    <source>
        <dbReference type="ARBA" id="ARBA00022679"/>
    </source>
</evidence>
<evidence type="ECO:0000313" key="11">
    <source>
        <dbReference type="EMBL" id="KAF0310167.1"/>
    </source>
</evidence>
<dbReference type="AlphaFoldDB" id="A0A6A4WSJ4"/>
<evidence type="ECO:0000259" key="10">
    <source>
        <dbReference type="Pfam" id="PF00155"/>
    </source>
</evidence>
<dbReference type="GO" id="GO:0046512">
    <property type="term" value="P:sphingosine biosynthetic process"/>
    <property type="evidence" value="ECO:0007669"/>
    <property type="project" value="TreeGrafter"/>
</dbReference>
<protein>
    <recommendedName>
        <fullName evidence="3">serine C-palmitoyltransferase</fullName>
        <ecNumber evidence="3">2.3.1.50</ecNumber>
    </recommendedName>
</protein>
<sequence>MSLFQPRLLVVGTAAAAVALPGQFVGRFTTPAELSESFNVVAPQPLKPLLMHHLLRQPDWRRSLVLVNWNEVAHQLELPLSVLGARVTEFYMKDLERKLRRAIVDGHPRTHRPWKKILIVVEGIYSMEGSICKLPEIIALKKKYKAYLYLDEAHSIGALTALLSLPSGAYLYLDEAHSIGALGPTGRGVCEYYGCDTRDIDVLMGTFTKSFGAIGGYMAGSRRLIAHVRRHSHSMFYASGLPPPVAGQISAVLRELLGRGGAGVGRARIRRLADNTRYFRKRLSQMGFILYGDDDSPVVPLLIFLPAKACAFWSELMKHNVATVIVGFPATPILKVRCRFCVSAAHNKEVLDKILDLIDKIGDDLEIKYSSRPRTNHPIEYGRC</sequence>
<evidence type="ECO:0000256" key="3">
    <source>
        <dbReference type="ARBA" id="ARBA00013220"/>
    </source>
</evidence>
<dbReference type="SUPFAM" id="SSF53383">
    <property type="entry name" value="PLP-dependent transferases"/>
    <property type="match status" value="2"/>
</dbReference>
<keyword evidence="9" id="KW-0732">Signal</keyword>
<feature type="domain" description="Aminotransferase class I/classII large" evidence="10">
    <location>
        <begin position="167"/>
        <end position="356"/>
    </location>
</feature>
<keyword evidence="5 8" id="KW-0663">Pyridoxal phosphate</keyword>
<evidence type="ECO:0000256" key="2">
    <source>
        <dbReference type="ARBA" id="ARBA00008392"/>
    </source>
</evidence>
<evidence type="ECO:0000313" key="12">
    <source>
        <dbReference type="Proteomes" id="UP000440578"/>
    </source>
</evidence>
<evidence type="ECO:0000256" key="5">
    <source>
        <dbReference type="ARBA" id="ARBA00022898"/>
    </source>
</evidence>
<dbReference type="OrthoDB" id="65434at2759"/>
<evidence type="ECO:0000256" key="8">
    <source>
        <dbReference type="RuleBase" id="RU003693"/>
    </source>
</evidence>
<feature type="signal peptide" evidence="9">
    <location>
        <begin position="1"/>
        <end position="19"/>
    </location>
</feature>
<organism evidence="11 12">
    <name type="scientific">Amphibalanus amphitrite</name>
    <name type="common">Striped barnacle</name>
    <name type="synonym">Balanus amphitrite</name>
    <dbReference type="NCBI Taxonomy" id="1232801"/>
    <lineage>
        <taxon>Eukaryota</taxon>
        <taxon>Metazoa</taxon>
        <taxon>Ecdysozoa</taxon>
        <taxon>Arthropoda</taxon>
        <taxon>Crustacea</taxon>
        <taxon>Multicrustacea</taxon>
        <taxon>Cirripedia</taxon>
        <taxon>Thoracica</taxon>
        <taxon>Thoracicalcarea</taxon>
        <taxon>Balanomorpha</taxon>
        <taxon>Balanoidea</taxon>
        <taxon>Balanidae</taxon>
        <taxon>Amphibalaninae</taxon>
        <taxon>Amphibalanus</taxon>
    </lineage>
</organism>
<keyword evidence="12" id="KW-1185">Reference proteome</keyword>
<dbReference type="Gene3D" id="3.40.640.10">
    <property type="entry name" value="Type I PLP-dependent aspartate aminotransferase-like (Major domain)"/>
    <property type="match status" value="2"/>
</dbReference>
<dbReference type="PANTHER" id="PTHR13693">
    <property type="entry name" value="CLASS II AMINOTRANSFERASE/8-AMINO-7-OXONONANOATE SYNTHASE"/>
    <property type="match status" value="1"/>
</dbReference>
<reference evidence="11 12" key="1">
    <citation type="submission" date="2019-07" db="EMBL/GenBank/DDBJ databases">
        <title>Draft genome assembly of a fouling barnacle, Amphibalanus amphitrite (Darwin, 1854): The first reference genome for Thecostraca.</title>
        <authorList>
            <person name="Kim W."/>
        </authorList>
    </citation>
    <scope>NUCLEOTIDE SEQUENCE [LARGE SCALE GENOMIC DNA]</scope>
    <source>
        <strain evidence="11">SNU_AA5</strain>
        <tissue evidence="11">Soma without cirri and trophi</tissue>
    </source>
</reference>
<dbReference type="GO" id="GO:0017059">
    <property type="term" value="C:serine palmitoyltransferase complex"/>
    <property type="evidence" value="ECO:0007669"/>
    <property type="project" value="TreeGrafter"/>
</dbReference>
<keyword evidence="6" id="KW-0012">Acyltransferase</keyword>
<dbReference type="InterPro" id="IPR001917">
    <property type="entry name" value="Aminotrans_II_pyridoxalP_BS"/>
</dbReference>
<keyword evidence="4 11" id="KW-0808">Transferase</keyword>
<evidence type="ECO:0000256" key="7">
    <source>
        <dbReference type="ARBA" id="ARBA00048528"/>
    </source>
</evidence>
<dbReference type="InterPro" id="IPR015421">
    <property type="entry name" value="PyrdxlP-dep_Trfase_major"/>
</dbReference>
<accession>A0A6A4WSJ4</accession>
<evidence type="ECO:0000256" key="1">
    <source>
        <dbReference type="ARBA" id="ARBA00001933"/>
    </source>
</evidence>
<dbReference type="EC" id="2.3.1.50" evidence="3"/>
<dbReference type="GO" id="GO:0046513">
    <property type="term" value="P:ceramide biosynthetic process"/>
    <property type="evidence" value="ECO:0007669"/>
    <property type="project" value="TreeGrafter"/>
</dbReference>
<feature type="chain" id="PRO_5025347959" description="serine C-palmitoyltransferase" evidence="9">
    <location>
        <begin position="20"/>
        <end position="384"/>
    </location>
</feature>
<gene>
    <name evidence="11" type="primary">SPTLC2_0</name>
    <name evidence="11" type="ORF">FJT64_018793</name>
</gene>
<dbReference type="EMBL" id="VIIS01000340">
    <property type="protein sequence ID" value="KAF0310167.1"/>
    <property type="molecule type" value="Genomic_DNA"/>
</dbReference>
<dbReference type="InterPro" id="IPR015424">
    <property type="entry name" value="PyrdxlP-dep_Trfase"/>
</dbReference>
<dbReference type="Gene3D" id="3.90.1150.10">
    <property type="entry name" value="Aspartate Aminotransferase, domain 1"/>
    <property type="match status" value="1"/>
</dbReference>
<dbReference type="Pfam" id="PF00155">
    <property type="entry name" value="Aminotran_1_2"/>
    <property type="match status" value="2"/>
</dbReference>
<dbReference type="GO" id="GO:0016020">
    <property type="term" value="C:membrane"/>
    <property type="evidence" value="ECO:0007669"/>
    <property type="project" value="GOC"/>
</dbReference>
<dbReference type="PROSITE" id="PS00599">
    <property type="entry name" value="AA_TRANSFER_CLASS_2"/>
    <property type="match status" value="1"/>
</dbReference>
<evidence type="ECO:0000256" key="9">
    <source>
        <dbReference type="SAM" id="SignalP"/>
    </source>
</evidence>